<protein>
    <recommendedName>
        <fullName evidence="2">ANR family transcriptional regulator</fullName>
    </recommendedName>
</protein>
<proteinExistence type="predicted"/>
<comment type="caution">
    <text evidence="1">The sequence shown here is derived from an EMBL/GenBank/DDBJ whole genome shotgun (WGS) entry which is preliminary data.</text>
</comment>
<gene>
    <name evidence="1" type="ORF">DRU74_25645</name>
</gene>
<accession>A0A3R0YJJ8</accession>
<dbReference type="AlphaFoldDB" id="A0A3R0YJJ8"/>
<name>A0A3R0YJJ8_SALET</name>
<organism evidence="1">
    <name type="scientific">Salmonella enterica I</name>
    <dbReference type="NCBI Taxonomy" id="59201"/>
    <lineage>
        <taxon>Bacteria</taxon>
        <taxon>Pseudomonadati</taxon>
        <taxon>Pseudomonadota</taxon>
        <taxon>Gammaproteobacteria</taxon>
        <taxon>Enterobacterales</taxon>
        <taxon>Enterobacteriaceae</taxon>
        <taxon>Salmonella</taxon>
    </lineage>
</organism>
<evidence type="ECO:0008006" key="2">
    <source>
        <dbReference type="Google" id="ProtNLM"/>
    </source>
</evidence>
<dbReference type="Proteomes" id="UP000885374">
    <property type="component" value="Unassembled WGS sequence"/>
</dbReference>
<dbReference type="EMBL" id="RVHM01000068">
    <property type="protein sequence ID" value="MLV00037.1"/>
    <property type="molecule type" value="Genomic_DNA"/>
</dbReference>
<sequence>MMSERMKQEGLLQGVTSAALRQHQSRGREALRLEMAGDYAAAARAWQQTTNRAPHPQWRLFARERARQCRGKKAIIHRQGN</sequence>
<evidence type="ECO:0000313" key="1">
    <source>
        <dbReference type="EMBL" id="MLV00037.1"/>
    </source>
</evidence>
<reference evidence="1" key="1">
    <citation type="submission" date="2018-07" db="EMBL/GenBank/DDBJ databases">
        <authorList>
            <person name="Ashton P.M."/>
            <person name="Dallman T."/>
            <person name="Nair S."/>
            <person name="De Pinna E."/>
            <person name="Peters T."/>
            <person name="Grant K."/>
        </authorList>
    </citation>
    <scope>NUCLEOTIDE SEQUENCE [LARGE SCALE GENOMIC DNA]</scope>
    <source>
        <strain evidence="1">157339</strain>
    </source>
</reference>